<sequence>MDSFDEIELKSSQNYSTSPKLTNFLKKTQNLYYQGHLLDALKLFSQNENLFLISLIHPLDRVKFLLEYGKLLVINIRNYQPIEFSILKLKSALDLLLQFQTQHPKISNSNDQIIFSLHAIILDYIGFAHYFDAFKKPERNFEESIVWIEKSLKVQETLHLNEILSETLFHRGLIYEFSQNFEEAEYFYKESCRLGSKLRKSYAFRHLSNLALKQSKIEKATGFMKQALDLRQEINFIFGVAYTHWGLGNLYVLSNKSSLALKHYEEAISISTRINDYRCLMFVFDSLGDYYVKRGEYRYAIEAYQSGKETASIINHQANMENFRKKIVEIS</sequence>
<keyword evidence="3" id="KW-1185">Reference proteome</keyword>
<evidence type="ECO:0000256" key="1">
    <source>
        <dbReference type="PROSITE-ProRule" id="PRU00339"/>
    </source>
</evidence>
<protein>
    <recommendedName>
        <fullName evidence="4">Tetratricopeptide repeat protein</fullName>
    </recommendedName>
</protein>
<dbReference type="InterPro" id="IPR019734">
    <property type="entry name" value="TPR_rpt"/>
</dbReference>
<feature type="repeat" description="TPR" evidence="1">
    <location>
        <begin position="241"/>
        <end position="274"/>
    </location>
</feature>
<evidence type="ECO:0000313" key="2">
    <source>
        <dbReference type="EMBL" id="UYP44060.1"/>
    </source>
</evidence>
<evidence type="ECO:0008006" key="4">
    <source>
        <dbReference type="Google" id="ProtNLM"/>
    </source>
</evidence>
<keyword evidence="1" id="KW-0802">TPR repeat</keyword>
<name>A0ABY6HKY8_9ARCH</name>
<evidence type="ECO:0000313" key="3">
    <source>
        <dbReference type="Proteomes" id="UP001208689"/>
    </source>
</evidence>
<dbReference type="SUPFAM" id="SSF48452">
    <property type="entry name" value="TPR-like"/>
    <property type="match status" value="1"/>
</dbReference>
<reference evidence="2" key="1">
    <citation type="submission" date="2022-09" db="EMBL/GenBank/DDBJ databases">
        <title>Actin cytoskeleton and complex cell architecture in an #Asgard archaeon.</title>
        <authorList>
            <person name="Ponce Toledo R.I."/>
            <person name="Schleper C."/>
            <person name="Rodrigues Oliveira T."/>
            <person name="Wollweber F."/>
            <person name="Xu J."/>
            <person name="Rittmann S."/>
            <person name="Klingl A."/>
            <person name="Pilhofer M."/>
        </authorList>
    </citation>
    <scope>NUCLEOTIDE SEQUENCE</scope>
    <source>
        <strain evidence="2">B-35</strain>
    </source>
</reference>
<dbReference type="PROSITE" id="PS50005">
    <property type="entry name" value="TPR"/>
    <property type="match status" value="1"/>
</dbReference>
<accession>A0ABY6HKY8</accession>
<dbReference type="EMBL" id="CP104013">
    <property type="protein sequence ID" value="UYP44060.1"/>
    <property type="molecule type" value="Genomic_DNA"/>
</dbReference>
<dbReference type="Proteomes" id="UP001208689">
    <property type="component" value="Chromosome"/>
</dbReference>
<organism evidence="2 3">
    <name type="scientific">Candidatus Lokiarchaeum ossiferum</name>
    <dbReference type="NCBI Taxonomy" id="2951803"/>
    <lineage>
        <taxon>Archaea</taxon>
        <taxon>Promethearchaeati</taxon>
        <taxon>Promethearchaeota</taxon>
        <taxon>Promethearchaeia</taxon>
        <taxon>Promethearchaeales</taxon>
        <taxon>Promethearchaeaceae</taxon>
        <taxon>Candidatus Lokiarchaeum</taxon>
    </lineage>
</organism>
<proteinExistence type="predicted"/>
<dbReference type="SMART" id="SM00028">
    <property type="entry name" value="TPR"/>
    <property type="match status" value="4"/>
</dbReference>
<dbReference type="InterPro" id="IPR011990">
    <property type="entry name" value="TPR-like_helical_dom_sf"/>
</dbReference>
<gene>
    <name evidence="2" type="ORF">NEF87_000345</name>
</gene>
<dbReference type="Gene3D" id="1.25.40.10">
    <property type="entry name" value="Tetratricopeptide repeat domain"/>
    <property type="match status" value="1"/>
</dbReference>